<dbReference type="PANTHER" id="PTHR24223">
    <property type="entry name" value="ATP-BINDING CASSETTE SUB-FAMILY C"/>
    <property type="match status" value="1"/>
</dbReference>
<evidence type="ECO:0000256" key="9">
    <source>
        <dbReference type="SAM" id="MobiDB-lite"/>
    </source>
</evidence>
<feature type="transmembrane region" description="Helical" evidence="10">
    <location>
        <begin position="506"/>
        <end position="527"/>
    </location>
</feature>
<dbReference type="GO" id="GO:0016020">
    <property type="term" value="C:membrane"/>
    <property type="evidence" value="ECO:0007669"/>
    <property type="project" value="UniProtKB-SubCell"/>
</dbReference>
<dbReference type="SMART" id="SM00382">
    <property type="entry name" value="AAA"/>
    <property type="match status" value="2"/>
</dbReference>
<feature type="transmembrane region" description="Helical" evidence="10">
    <location>
        <begin position="137"/>
        <end position="156"/>
    </location>
</feature>
<comment type="caution">
    <text evidence="13">The sequence shown here is derived from an EMBL/GenBank/DDBJ whole genome shotgun (WGS) entry which is preliminary data.</text>
</comment>
<feature type="domain" description="ABC transporter" evidence="11">
    <location>
        <begin position="1531"/>
        <end position="1789"/>
    </location>
</feature>
<dbReference type="Pfam" id="PF00664">
    <property type="entry name" value="ABC_membrane"/>
    <property type="match status" value="2"/>
</dbReference>
<feature type="compositionally biased region" description="Polar residues" evidence="9">
    <location>
        <begin position="990"/>
        <end position="1009"/>
    </location>
</feature>
<feature type="domain" description="ABC transmembrane type-1" evidence="12">
    <location>
        <begin position="1154"/>
        <end position="1463"/>
    </location>
</feature>
<feature type="region of interest" description="Disordered" evidence="9">
    <location>
        <begin position="1060"/>
        <end position="1119"/>
    </location>
</feature>
<dbReference type="InterPro" id="IPR050173">
    <property type="entry name" value="ABC_transporter_C-like"/>
</dbReference>
<dbReference type="InterPro" id="IPR003593">
    <property type="entry name" value="AAA+_ATPase"/>
</dbReference>
<feature type="region of interest" description="Disordered" evidence="9">
    <location>
        <begin position="979"/>
        <end position="1021"/>
    </location>
</feature>
<keyword evidence="8 10" id="KW-0472">Membrane</keyword>
<feature type="transmembrane region" description="Helical" evidence="10">
    <location>
        <begin position="610"/>
        <end position="636"/>
    </location>
</feature>
<dbReference type="FunFam" id="1.20.1560.10:FF:000013">
    <property type="entry name" value="ABC transporter C family member 2"/>
    <property type="match status" value="1"/>
</dbReference>
<keyword evidence="7 10" id="KW-1133">Transmembrane helix</keyword>
<evidence type="ECO:0000256" key="7">
    <source>
        <dbReference type="ARBA" id="ARBA00022989"/>
    </source>
</evidence>
<dbReference type="Gene3D" id="3.40.50.300">
    <property type="entry name" value="P-loop containing nucleotide triphosphate hydrolases"/>
    <property type="match status" value="2"/>
</dbReference>
<keyword evidence="14" id="KW-1185">Reference proteome</keyword>
<proteinExistence type="predicted"/>
<dbReference type="InterPro" id="IPR027417">
    <property type="entry name" value="P-loop_NTPase"/>
</dbReference>
<dbReference type="PROSITE" id="PS00211">
    <property type="entry name" value="ABC_TRANSPORTER_1"/>
    <property type="match status" value="2"/>
</dbReference>
<organism evidence="13 14">
    <name type="scientific">Paragonimus heterotremus</name>
    <dbReference type="NCBI Taxonomy" id="100268"/>
    <lineage>
        <taxon>Eukaryota</taxon>
        <taxon>Metazoa</taxon>
        <taxon>Spiralia</taxon>
        <taxon>Lophotrochozoa</taxon>
        <taxon>Platyhelminthes</taxon>
        <taxon>Trematoda</taxon>
        <taxon>Digenea</taxon>
        <taxon>Plagiorchiida</taxon>
        <taxon>Troglotremata</taxon>
        <taxon>Troglotrematidae</taxon>
        <taxon>Paragonimus</taxon>
    </lineage>
</organism>
<dbReference type="Pfam" id="PF00005">
    <property type="entry name" value="ABC_tran"/>
    <property type="match status" value="2"/>
</dbReference>
<evidence type="ECO:0000256" key="5">
    <source>
        <dbReference type="ARBA" id="ARBA00022741"/>
    </source>
</evidence>
<keyword evidence="5" id="KW-0547">Nucleotide-binding</keyword>
<feature type="compositionally biased region" description="Basic and acidic residues" evidence="9">
    <location>
        <begin position="1060"/>
        <end position="1075"/>
    </location>
</feature>
<dbReference type="InterPro" id="IPR017871">
    <property type="entry name" value="ABC_transporter-like_CS"/>
</dbReference>
<dbReference type="InterPro" id="IPR011527">
    <property type="entry name" value="ABC1_TM_dom"/>
</dbReference>
<evidence type="ECO:0000256" key="6">
    <source>
        <dbReference type="ARBA" id="ARBA00022840"/>
    </source>
</evidence>
<dbReference type="FunFam" id="1.20.1560.10:FF:000006">
    <property type="entry name" value="ATP-binding cassette, sub-family C (CFTR/MRP), member 9"/>
    <property type="match status" value="1"/>
</dbReference>
<dbReference type="CDD" id="cd03244">
    <property type="entry name" value="ABCC_MRP_domain2"/>
    <property type="match status" value="1"/>
</dbReference>
<dbReference type="SUPFAM" id="SSF52540">
    <property type="entry name" value="P-loop containing nucleoside triphosphate hydrolases"/>
    <property type="match status" value="2"/>
</dbReference>
<evidence type="ECO:0000256" key="8">
    <source>
        <dbReference type="ARBA" id="ARBA00023136"/>
    </source>
</evidence>
<evidence type="ECO:0000256" key="3">
    <source>
        <dbReference type="ARBA" id="ARBA00022692"/>
    </source>
</evidence>
<dbReference type="GO" id="GO:0016887">
    <property type="term" value="F:ATP hydrolysis activity"/>
    <property type="evidence" value="ECO:0007669"/>
    <property type="project" value="InterPro"/>
</dbReference>
<evidence type="ECO:0000313" key="14">
    <source>
        <dbReference type="Proteomes" id="UP000748531"/>
    </source>
</evidence>
<feature type="transmembrane region" description="Helical" evidence="10">
    <location>
        <begin position="378"/>
        <end position="399"/>
    </location>
</feature>
<feature type="transmembrane region" description="Helical" evidence="10">
    <location>
        <begin position="1292"/>
        <end position="1312"/>
    </location>
</feature>
<comment type="subcellular location">
    <subcellularLocation>
        <location evidence="1">Membrane</location>
        <topology evidence="1">Multi-pass membrane protein</topology>
    </subcellularLocation>
</comment>
<evidence type="ECO:0000256" key="4">
    <source>
        <dbReference type="ARBA" id="ARBA00022737"/>
    </source>
</evidence>
<evidence type="ECO:0000259" key="11">
    <source>
        <dbReference type="PROSITE" id="PS50893"/>
    </source>
</evidence>
<feature type="domain" description="ABC transporter" evidence="11">
    <location>
        <begin position="724"/>
        <end position="960"/>
    </location>
</feature>
<feature type="transmembrane region" description="Helical" evidence="10">
    <location>
        <begin position="31"/>
        <end position="53"/>
    </location>
</feature>
<feature type="compositionally biased region" description="Polar residues" evidence="9">
    <location>
        <begin position="1099"/>
        <end position="1119"/>
    </location>
</feature>
<accession>A0A8J4WLY1</accession>
<evidence type="ECO:0000256" key="1">
    <source>
        <dbReference type="ARBA" id="ARBA00004141"/>
    </source>
</evidence>
<feature type="transmembrane region" description="Helical" evidence="10">
    <location>
        <begin position="73"/>
        <end position="94"/>
    </location>
</feature>
<gene>
    <name evidence="13" type="ORF">PHET_00531</name>
</gene>
<feature type="transmembrane region" description="Helical" evidence="10">
    <location>
        <begin position="1318"/>
        <end position="1338"/>
    </location>
</feature>
<dbReference type="InterPro" id="IPR036640">
    <property type="entry name" value="ABC1_TM_sf"/>
</dbReference>
<dbReference type="CDD" id="cd18595">
    <property type="entry name" value="ABC_6TM_MRP1_2_3_6_D1_like"/>
    <property type="match status" value="1"/>
</dbReference>
<dbReference type="GO" id="GO:0005524">
    <property type="term" value="F:ATP binding"/>
    <property type="evidence" value="ECO:0007669"/>
    <property type="project" value="UniProtKB-KW"/>
</dbReference>
<feature type="transmembrane region" description="Helical" evidence="10">
    <location>
        <begin position="1145"/>
        <end position="1166"/>
    </location>
</feature>
<feature type="transmembrane region" description="Helical" evidence="10">
    <location>
        <begin position="533"/>
        <end position="555"/>
    </location>
</feature>
<dbReference type="CDD" id="cd18603">
    <property type="entry name" value="ABC_6TM_MRP1_2_3_6_D2_like"/>
    <property type="match status" value="1"/>
</dbReference>
<protein>
    <submittedName>
        <fullName evidence="13">Uncharacterized protein</fullName>
    </submittedName>
</protein>
<sequence length="1792" mass="200016">MGYKTLTVDFCHDGFLNFTKLERNALRPSSCFQFTLLAVPAVYMLFIISFSVYMRKRRPVPVVRIPFSYTQSLHLFLVLCNLMTTAILICCVALSDIHSKKSHLDVVRYLSMFVNFLSLISFALLSERLRRLHQPRSQLLFTYLLLLFLSILPRLYGLLVSAANRQPPDAAYTASSVSKIVGILERVQLYTVAVNACTTFALILTQFFSPYNRENSLISDKNACPVLWASVPSLWTFTWLTSLIWKAYRGLVNRSDDVFSVSPDNEVERNFLQFHLSWQLFKSRVKRAPTSDVSTDCNYGNDDRVPLLGESTLSLPDQSETGSSGRRDSALALPTVAFRDGSSARMKPRRERLSSTNTGDACVVESASKRIDGTKEHALLLFRALFTAFGTRLIGAWLLLFVSTLLDYASPVLLGFLLRFLASPSAPDWEGHLIAVVMFAFGLVTTICGQQGFHRALTLGVSVRSALTSAIYRKSMRLSAEARSWYTSGELVNVLSVDVNRIMESFMFSFLVWRALLQFVISFVLLWNQLGLATLAGIGCLVLMLPLNLFCMWLAQKFETSEMQWKDKRLKCLSEIFAAIKVIKMYAWERAFEKQTTDIRKQELGRLARISVCWCISEIVWTLAPYLILLVTFVTFTWEHLVHIDGGIPSVNTTIWAPELLNPERIFVSVNLFNMMRTPLILLPWSLSATIMAYVSVKRIATLLLSGELDDYVIKSLEDSTDAIQFKDASFSWTTNGPLVLQNINLTVKQGSLVAVLGAVGSGKSSLLSACLGDLNQRGGSVSLQGTTAYVPQTAWIQQQTVRANICLGESSDQLPDPTSDELKWAWYQTVLSTCALQPDLNRLPAADLTEIGERGVNLSGGQRQRISLARAVYQNADVYLLDDPFSAVDSHVAQHLFDGVLGPQGLLKEKTRFWITNSFQWLSQADWIVVLDEQGQIAQSGRHQDVVDNTQGHFAEYLRILEEQLSRTKCANKRNISKHNNKDLPVQGMGSSCETSERISGQHNSNEIQPIRRSSPIPTVNQTGNLLSIRDPVRSPPRVNGITRRVSVNLMESELLSSTEKEIANSRNDREATRCTRRRKNRETSKESETASVEVPSGTRNFQTSTEVDSGATTSGTEQEFGRFLEDEEVNQGHISWSAYANYIVARGLSLTVVSIFFYALFLGAQTFGNYWLQWFADDHELIENERLLRNESAVHNDSYRLYLIGQITERTFYYMSGYALLGLGLMFVLLVSEITRYISVIKASKAMHQTLLSRILRAPMAFFERTPSGRLLNRFSNDIDNLDHNIPESFMDVISCFGDTALSLLIVIIALRPIGIGLAIVGPLSLICVGLQTLYLPCSRQARRLDAVTRSPLLSNFAETAASSLGSSMVRAYGRTATFTAIADRLVDENAAHTFVYYSSNRWLDVHLNIFCRLTLLVTIIALIIGRAQMSPGLAGLIITYVLETGDNFAWFVKQLAQLETSAVSLERLREYSHVDQEASWENGPDSPPPADWPAPCCEILFNKTTVTYPSYNALASQQMTGEDPETFASDSDASEHPRSPLTPLNAVQSIDLRLGGSPSKRRIGVVGRTGAGKSTLVTSLFRIVEPVILDEDREQLESDRANQGPVIVDGVDICRIGLHELRSRFSILPQEPVLFSGSLRFNLDPFGRQSDTEIWSALEAAHLSNWVTSDGITLDYECGEGGCNLSAGQKQLVCLARIYLSSGGRVRLLVLDEATSAMDPVTDQLVMRTVVGDQFKDATVIIIAHRLNTVLDTDMIVVMDHGYVVETGHPRDLLNNPFSRFANMHRATE</sequence>
<dbReference type="Proteomes" id="UP000748531">
    <property type="component" value="Unassembled WGS sequence"/>
</dbReference>
<dbReference type="PROSITE" id="PS50929">
    <property type="entry name" value="ABC_TM1F"/>
    <property type="match status" value="2"/>
</dbReference>
<keyword evidence="2" id="KW-0813">Transport</keyword>
<dbReference type="FunFam" id="3.40.50.300:FF:000997">
    <property type="entry name" value="Multidrug resistance-associated protein 1"/>
    <property type="match status" value="1"/>
</dbReference>
<evidence type="ECO:0000256" key="2">
    <source>
        <dbReference type="ARBA" id="ARBA00022448"/>
    </source>
</evidence>
<dbReference type="FunFam" id="3.40.50.300:FF:000163">
    <property type="entry name" value="Multidrug resistance-associated protein member 4"/>
    <property type="match status" value="1"/>
</dbReference>
<dbReference type="EMBL" id="LUCH01000180">
    <property type="protein sequence ID" value="KAF5405864.1"/>
    <property type="molecule type" value="Genomic_DNA"/>
</dbReference>
<reference evidence="13" key="1">
    <citation type="submission" date="2019-05" db="EMBL/GenBank/DDBJ databases">
        <title>Annotation for the trematode Paragonimus heterotremus.</title>
        <authorList>
            <person name="Choi Y.-J."/>
        </authorList>
    </citation>
    <scope>NUCLEOTIDE SEQUENCE</scope>
    <source>
        <strain evidence="13">LC</strain>
    </source>
</reference>
<feature type="region of interest" description="Disordered" evidence="9">
    <location>
        <begin position="1522"/>
        <end position="1545"/>
    </location>
</feature>
<dbReference type="SUPFAM" id="SSF90123">
    <property type="entry name" value="ABC transporter transmembrane region"/>
    <property type="match status" value="2"/>
</dbReference>
<dbReference type="GO" id="GO:0140359">
    <property type="term" value="F:ABC-type transporter activity"/>
    <property type="evidence" value="ECO:0007669"/>
    <property type="project" value="InterPro"/>
</dbReference>
<dbReference type="PROSITE" id="PS50893">
    <property type="entry name" value="ABC_TRANSPORTER_2"/>
    <property type="match status" value="2"/>
</dbReference>
<feature type="transmembrane region" description="Helical" evidence="10">
    <location>
        <begin position="1214"/>
        <end position="1234"/>
    </location>
</feature>
<keyword evidence="3 10" id="KW-0812">Transmembrane</keyword>
<feature type="transmembrane region" description="Helical" evidence="10">
    <location>
        <begin position="680"/>
        <end position="697"/>
    </location>
</feature>
<feature type="transmembrane region" description="Helical" evidence="10">
    <location>
        <begin position="429"/>
        <end position="447"/>
    </location>
</feature>
<dbReference type="OrthoDB" id="6500128at2759"/>
<dbReference type="PANTHER" id="PTHR24223:SF415">
    <property type="entry name" value="FI20190P1"/>
    <property type="match status" value="1"/>
</dbReference>
<feature type="transmembrane region" description="Helical" evidence="10">
    <location>
        <begin position="106"/>
        <end position="125"/>
    </location>
</feature>
<dbReference type="CDD" id="cd03250">
    <property type="entry name" value="ABCC_MRP_domain1"/>
    <property type="match status" value="1"/>
</dbReference>
<keyword evidence="6" id="KW-0067">ATP-binding</keyword>
<feature type="transmembrane region" description="Helical" evidence="10">
    <location>
        <begin position="189"/>
        <end position="207"/>
    </location>
</feature>
<evidence type="ECO:0000256" key="10">
    <source>
        <dbReference type="SAM" id="Phobius"/>
    </source>
</evidence>
<dbReference type="InterPro" id="IPR003439">
    <property type="entry name" value="ABC_transporter-like_ATP-bd"/>
</dbReference>
<feature type="domain" description="ABC transmembrane type-1" evidence="12">
    <location>
        <begin position="398"/>
        <end position="692"/>
    </location>
</feature>
<keyword evidence="4" id="KW-0677">Repeat</keyword>
<name>A0A8J4WLY1_9TREM</name>
<evidence type="ECO:0000313" key="13">
    <source>
        <dbReference type="EMBL" id="KAF5405864.1"/>
    </source>
</evidence>
<dbReference type="Gene3D" id="1.20.1560.10">
    <property type="entry name" value="ABC transporter type 1, transmembrane domain"/>
    <property type="match status" value="2"/>
</dbReference>
<evidence type="ECO:0000259" key="12">
    <source>
        <dbReference type="PROSITE" id="PS50929"/>
    </source>
</evidence>
<feature type="transmembrane region" description="Helical" evidence="10">
    <location>
        <begin position="1412"/>
        <end position="1432"/>
    </location>
</feature>